<comment type="similarity">
    <text evidence="1">Belongs to the UPF0597 family.</text>
</comment>
<dbReference type="GO" id="GO:0080146">
    <property type="term" value="F:L-cysteine desulfhydrase activity"/>
    <property type="evidence" value="ECO:0007669"/>
    <property type="project" value="TreeGrafter"/>
</dbReference>
<dbReference type="AlphaFoldDB" id="A0A212KAX4"/>
<name>A0A212KAX4_9BACT</name>
<evidence type="ECO:0000259" key="3">
    <source>
        <dbReference type="Pfam" id="PF03313"/>
    </source>
</evidence>
<accession>A0A212KAX4</accession>
<evidence type="ECO:0000313" key="4">
    <source>
        <dbReference type="EMBL" id="SBW08787.1"/>
    </source>
</evidence>
<evidence type="ECO:0000256" key="1">
    <source>
        <dbReference type="HAMAP-Rule" id="MF_01845"/>
    </source>
</evidence>
<feature type="domain" description="Serine dehydratase-like alpha subunit" evidence="3">
    <location>
        <begin position="87"/>
        <end position="420"/>
    </location>
</feature>
<keyword evidence="2" id="KW-1133">Transmembrane helix</keyword>
<dbReference type="HAMAP" id="MF_01845">
    <property type="entry name" value="UPF0597"/>
    <property type="match status" value="1"/>
</dbReference>
<dbReference type="PANTHER" id="PTHR30501">
    <property type="entry name" value="UPF0597 PROTEIN YHAM"/>
    <property type="match status" value="1"/>
</dbReference>
<dbReference type="InterPro" id="IPR021144">
    <property type="entry name" value="UPF0597"/>
</dbReference>
<proteinExistence type="inferred from homology"/>
<reference evidence="4" key="1">
    <citation type="submission" date="2016-04" db="EMBL/GenBank/DDBJ databases">
        <authorList>
            <person name="Evans L.H."/>
            <person name="Alamgir A."/>
            <person name="Owens N."/>
            <person name="Weber N.D."/>
            <person name="Virtaneva K."/>
            <person name="Barbian K."/>
            <person name="Babar A."/>
            <person name="Rosenke K."/>
        </authorList>
    </citation>
    <scope>NUCLEOTIDE SEQUENCE</scope>
    <source>
        <strain evidence="4">92-2</strain>
    </source>
</reference>
<dbReference type="InterPro" id="IPR005130">
    <property type="entry name" value="Ser_deHydtase-like_asu"/>
</dbReference>
<organism evidence="4">
    <name type="scientific">uncultured Desulfovibrio sp</name>
    <dbReference type="NCBI Taxonomy" id="167968"/>
    <lineage>
        <taxon>Bacteria</taxon>
        <taxon>Pseudomonadati</taxon>
        <taxon>Thermodesulfobacteriota</taxon>
        <taxon>Desulfovibrionia</taxon>
        <taxon>Desulfovibrionales</taxon>
        <taxon>Desulfovibrionaceae</taxon>
        <taxon>Desulfovibrio</taxon>
        <taxon>environmental samples</taxon>
    </lineage>
</organism>
<dbReference type="RefSeq" id="WP_227119248.1">
    <property type="nucleotide sequence ID" value="NZ_CABUEN010000004.1"/>
</dbReference>
<keyword evidence="2" id="KW-0472">Membrane</keyword>
<feature type="transmembrane region" description="Helical" evidence="2">
    <location>
        <begin position="311"/>
        <end position="336"/>
    </location>
</feature>
<evidence type="ECO:0000256" key="2">
    <source>
        <dbReference type="SAM" id="Phobius"/>
    </source>
</evidence>
<gene>
    <name evidence="4" type="primary">yhaM</name>
    <name evidence="4" type="ORF">KM92DES2_12559</name>
</gene>
<dbReference type="GO" id="GO:0019450">
    <property type="term" value="P:L-cysteine catabolic process to pyruvate"/>
    <property type="evidence" value="ECO:0007669"/>
    <property type="project" value="TreeGrafter"/>
</dbReference>
<dbReference type="Pfam" id="PF03313">
    <property type="entry name" value="SDH_alpha"/>
    <property type="match status" value="1"/>
</dbReference>
<dbReference type="PANTHER" id="PTHR30501:SF2">
    <property type="entry name" value="UPF0597 PROTEIN YHAM"/>
    <property type="match status" value="1"/>
</dbReference>
<protein>
    <recommendedName>
        <fullName evidence="1">UPF0597 protein KM92DES2_12559</fullName>
    </recommendedName>
</protein>
<dbReference type="PIRSF" id="PIRSF006054">
    <property type="entry name" value="UCP006054"/>
    <property type="match status" value="1"/>
</dbReference>
<keyword evidence="2" id="KW-0812">Transmembrane</keyword>
<dbReference type="EMBL" id="FLUP01000001">
    <property type="protein sequence ID" value="SBW08787.1"/>
    <property type="molecule type" value="Genomic_DNA"/>
</dbReference>
<sequence length="427" mass="44324">MPNSQWPSFIELLHKEVVPALGCTEPVAVALAAAHAVEALGCQPENIKVLVSGNLLKNGMGVGVPGTGSTGMNIAAAVGAIGGKAARGLEVLAELTPEQAEAGRNMVEAGRVHVGIAEGSPLLYAEVLVEGGGHTGRAVLEHEHTNIVRIERDGKVLFSREQPDDATTAKSEEWPLSIAAIHEFATQAPFEDISFILEAARLNEAVALEGLAREYGLQVGRTIDGNIRKRLMSDDVTTLAVKLTAAASDARMDGVMMPVMSNSGSGNQGITCTMPVVAFAMRLEAGDEALARALIMSHLTSIHVKHRLGRLSALCGATVASMASACGIVMLLGGGIEQIDRTIRNMVGNVAGMICDGAKTGCAMKVASAVGAGVQSAMLAMDGMGVTRNEGIVEDDIEQCIANLARLGCDGMAQADRVVLDIMVAKS</sequence>